<comment type="caution">
    <text evidence="1">The sequence shown here is derived from an EMBL/GenBank/DDBJ whole genome shotgun (WGS) entry which is preliminary data.</text>
</comment>
<protein>
    <submittedName>
        <fullName evidence="1">Uncharacterized protein</fullName>
    </submittedName>
</protein>
<name>A0AAV4TDG4_CAEEX</name>
<sequence length="112" mass="12487">MKFLNVDSAVASSCNATAPELVFDPLSLSNALDSNFWRYLSDDSLVFLDACQAIFEALLRGVVSVPRMFTKEKKKGSTRRNENEMMMSGEELKECENLVANRLSANSQKESV</sequence>
<evidence type="ECO:0000313" key="2">
    <source>
        <dbReference type="Proteomes" id="UP001054945"/>
    </source>
</evidence>
<accession>A0AAV4TDG4</accession>
<dbReference type="AlphaFoldDB" id="A0AAV4TDG4"/>
<keyword evidence="2" id="KW-1185">Reference proteome</keyword>
<proteinExistence type="predicted"/>
<dbReference type="Proteomes" id="UP001054945">
    <property type="component" value="Unassembled WGS sequence"/>
</dbReference>
<gene>
    <name evidence="1" type="ORF">CEXT_248011</name>
</gene>
<organism evidence="1 2">
    <name type="scientific">Caerostris extrusa</name>
    <name type="common">Bark spider</name>
    <name type="synonym">Caerostris bankana</name>
    <dbReference type="NCBI Taxonomy" id="172846"/>
    <lineage>
        <taxon>Eukaryota</taxon>
        <taxon>Metazoa</taxon>
        <taxon>Ecdysozoa</taxon>
        <taxon>Arthropoda</taxon>
        <taxon>Chelicerata</taxon>
        <taxon>Arachnida</taxon>
        <taxon>Araneae</taxon>
        <taxon>Araneomorphae</taxon>
        <taxon>Entelegynae</taxon>
        <taxon>Araneoidea</taxon>
        <taxon>Araneidae</taxon>
        <taxon>Caerostris</taxon>
    </lineage>
</organism>
<dbReference type="EMBL" id="BPLR01011095">
    <property type="protein sequence ID" value="GIY44125.1"/>
    <property type="molecule type" value="Genomic_DNA"/>
</dbReference>
<evidence type="ECO:0000313" key="1">
    <source>
        <dbReference type="EMBL" id="GIY44125.1"/>
    </source>
</evidence>
<reference evidence="1 2" key="1">
    <citation type="submission" date="2021-06" db="EMBL/GenBank/DDBJ databases">
        <title>Caerostris extrusa draft genome.</title>
        <authorList>
            <person name="Kono N."/>
            <person name="Arakawa K."/>
        </authorList>
    </citation>
    <scope>NUCLEOTIDE SEQUENCE [LARGE SCALE GENOMIC DNA]</scope>
</reference>